<sequence>MDNITIYSRTAYFEVTENSTFRSFSLINSTGINLTDETSMTDPIVEELEQVSKYLWVVISPILFLVGFVGNVLIVIVLWKLTFWRKTAYLCLALLAVSDLTVLCVGLSRYWIDEEFGVNVRTLSNSGCKINLFVIYWSMQFSSWLLVCVVVERFLKTNFPLRYQSIVSTKRCILCIVTTAVFLAGLDLHFFWTNGLIVENGEVDCSSLNDAYFQFEEKKFTYMDFAFLSAIPFFLMVIMNVFIYKVLRESRKWRETTVRNQHASSERLRRFDIRLTRTLFFSSIYFLLATTPISLYFIIDSYVKLDDVGEARKDVIWTVCYLLQFSNYAVNFFIYNLTNAKFKNTLKGMFGCPDKRIYRSKYSTRRSTVSSIITSTTSVDDSQRDDQDEQTSESRESEGYV</sequence>
<dbReference type="EMBL" id="VSWD01000006">
    <property type="protein sequence ID" value="KAK3099641.1"/>
    <property type="molecule type" value="Genomic_DNA"/>
</dbReference>
<keyword evidence="4" id="KW-0297">G-protein coupled receptor</keyword>
<feature type="transmembrane region" description="Helical" evidence="9">
    <location>
        <begin position="315"/>
        <end position="337"/>
    </location>
</feature>
<feature type="transmembrane region" description="Helical" evidence="9">
    <location>
        <begin position="91"/>
        <end position="112"/>
    </location>
</feature>
<organism evidence="11 12">
    <name type="scientific">Pinctada imbricata</name>
    <name type="common">Atlantic pearl-oyster</name>
    <name type="synonym">Pinctada martensii</name>
    <dbReference type="NCBI Taxonomy" id="66713"/>
    <lineage>
        <taxon>Eukaryota</taxon>
        <taxon>Metazoa</taxon>
        <taxon>Spiralia</taxon>
        <taxon>Lophotrochozoa</taxon>
        <taxon>Mollusca</taxon>
        <taxon>Bivalvia</taxon>
        <taxon>Autobranchia</taxon>
        <taxon>Pteriomorphia</taxon>
        <taxon>Pterioida</taxon>
        <taxon>Pterioidea</taxon>
        <taxon>Pteriidae</taxon>
        <taxon>Pinctada</taxon>
    </lineage>
</organism>
<feature type="transmembrane region" description="Helical" evidence="9">
    <location>
        <begin position="54"/>
        <end position="79"/>
    </location>
</feature>
<feature type="region of interest" description="Disordered" evidence="8">
    <location>
        <begin position="374"/>
        <end position="401"/>
    </location>
</feature>
<dbReference type="SUPFAM" id="SSF81321">
    <property type="entry name" value="Family A G protein-coupled receptor-like"/>
    <property type="match status" value="1"/>
</dbReference>
<name>A0AA88Y6R0_PINIB</name>
<feature type="domain" description="G-protein coupled receptors family 1 profile" evidence="10">
    <location>
        <begin position="70"/>
        <end position="335"/>
    </location>
</feature>
<feature type="transmembrane region" description="Helical" evidence="9">
    <location>
        <begin position="172"/>
        <end position="192"/>
    </location>
</feature>
<feature type="transmembrane region" description="Helical" evidence="9">
    <location>
        <begin position="279"/>
        <end position="299"/>
    </location>
</feature>
<dbReference type="SMART" id="SM01381">
    <property type="entry name" value="7TM_GPCR_Srsx"/>
    <property type="match status" value="1"/>
</dbReference>
<evidence type="ECO:0000256" key="4">
    <source>
        <dbReference type="ARBA" id="ARBA00023040"/>
    </source>
</evidence>
<keyword evidence="7" id="KW-0807">Transducer</keyword>
<evidence type="ECO:0000256" key="1">
    <source>
        <dbReference type="ARBA" id="ARBA00004141"/>
    </source>
</evidence>
<dbReference type="AlphaFoldDB" id="A0AA88Y6R0"/>
<dbReference type="Pfam" id="PF00001">
    <property type="entry name" value="7tm_1"/>
    <property type="match status" value="1"/>
</dbReference>
<accession>A0AA88Y6R0</accession>
<evidence type="ECO:0000256" key="8">
    <source>
        <dbReference type="SAM" id="MobiDB-lite"/>
    </source>
</evidence>
<dbReference type="PANTHER" id="PTHR24243:SF230">
    <property type="entry name" value="G-PROTEIN COUPLED RECEPTORS FAMILY 1 PROFILE DOMAIN-CONTAINING PROTEIN"/>
    <property type="match status" value="1"/>
</dbReference>
<evidence type="ECO:0000313" key="12">
    <source>
        <dbReference type="Proteomes" id="UP001186944"/>
    </source>
</evidence>
<dbReference type="PRINTS" id="PR00237">
    <property type="entry name" value="GPCRRHODOPSN"/>
</dbReference>
<dbReference type="PROSITE" id="PS50262">
    <property type="entry name" value="G_PROTEIN_RECEP_F1_2"/>
    <property type="match status" value="1"/>
</dbReference>
<keyword evidence="2 9" id="KW-0812">Transmembrane</keyword>
<feature type="transmembrane region" description="Helical" evidence="9">
    <location>
        <begin position="225"/>
        <end position="244"/>
    </location>
</feature>
<dbReference type="InterPro" id="IPR017452">
    <property type="entry name" value="GPCR_Rhodpsn_7TM"/>
</dbReference>
<dbReference type="GO" id="GO:0005886">
    <property type="term" value="C:plasma membrane"/>
    <property type="evidence" value="ECO:0007669"/>
    <property type="project" value="TreeGrafter"/>
</dbReference>
<dbReference type="CDD" id="cd14978">
    <property type="entry name" value="7tmA_FMRFamide_R-like"/>
    <property type="match status" value="1"/>
</dbReference>
<evidence type="ECO:0000313" key="11">
    <source>
        <dbReference type="EMBL" id="KAK3099641.1"/>
    </source>
</evidence>
<gene>
    <name evidence="11" type="ORF">FSP39_007375</name>
</gene>
<dbReference type="GO" id="GO:0004930">
    <property type="term" value="F:G protein-coupled receptor activity"/>
    <property type="evidence" value="ECO:0007669"/>
    <property type="project" value="UniProtKB-KW"/>
</dbReference>
<evidence type="ECO:0000256" key="9">
    <source>
        <dbReference type="SAM" id="Phobius"/>
    </source>
</evidence>
<keyword evidence="12" id="KW-1185">Reference proteome</keyword>
<evidence type="ECO:0000259" key="10">
    <source>
        <dbReference type="PROSITE" id="PS50262"/>
    </source>
</evidence>
<keyword evidence="5 9" id="KW-0472">Membrane</keyword>
<reference evidence="11" key="1">
    <citation type="submission" date="2019-08" db="EMBL/GenBank/DDBJ databases">
        <title>The improved chromosome-level genome for the pearl oyster Pinctada fucata martensii using PacBio sequencing and Hi-C.</title>
        <authorList>
            <person name="Zheng Z."/>
        </authorList>
    </citation>
    <scope>NUCLEOTIDE SEQUENCE</scope>
    <source>
        <strain evidence="11">ZZ-2019</strain>
        <tissue evidence="11">Adductor muscle</tissue>
    </source>
</reference>
<evidence type="ECO:0000256" key="2">
    <source>
        <dbReference type="ARBA" id="ARBA00022692"/>
    </source>
</evidence>
<keyword evidence="3 9" id="KW-1133">Transmembrane helix</keyword>
<dbReference type="PANTHER" id="PTHR24243">
    <property type="entry name" value="G-PROTEIN COUPLED RECEPTOR"/>
    <property type="match status" value="1"/>
</dbReference>
<dbReference type="Gene3D" id="1.20.1070.10">
    <property type="entry name" value="Rhodopsin 7-helix transmembrane proteins"/>
    <property type="match status" value="1"/>
</dbReference>
<evidence type="ECO:0000256" key="5">
    <source>
        <dbReference type="ARBA" id="ARBA00023136"/>
    </source>
</evidence>
<dbReference type="InterPro" id="IPR000276">
    <property type="entry name" value="GPCR_Rhodpsn"/>
</dbReference>
<comment type="subcellular location">
    <subcellularLocation>
        <location evidence="1">Membrane</location>
        <topology evidence="1">Multi-pass membrane protein</topology>
    </subcellularLocation>
</comment>
<proteinExistence type="predicted"/>
<evidence type="ECO:0000256" key="6">
    <source>
        <dbReference type="ARBA" id="ARBA00023170"/>
    </source>
</evidence>
<feature type="transmembrane region" description="Helical" evidence="9">
    <location>
        <begin position="132"/>
        <end position="151"/>
    </location>
</feature>
<comment type="caution">
    <text evidence="11">The sequence shown here is derived from an EMBL/GenBank/DDBJ whole genome shotgun (WGS) entry which is preliminary data.</text>
</comment>
<dbReference type="Proteomes" id="UP001186944">
    <property type="component" value="Unassembled WGS sequence"/>
</dbReference>
<evidence type="ECO:0000256" key="3">
    <source>
        <dbReference type="ARBA" id="ARBA00022989"/>
    </source>
</evidence>
<protein>
    <recommendedName>
        <fullName evidence="10">G-protein coupled receptors family 1 profile domain-containing protein</fullName>
    </recommendedName>
</protein>
<feature type="compositionally biased region" description="Basic and acidic residues" evidence="8">
    <location>
        <begin position="392"/>
        <end position="401"/>
    </location>
</feature>
<evidence type="ECO:0000256" key="7">
    <source>
        <dbReference type="ARBA" id="ARBA00023224"/>
    </source>
</evidence>
<keyword evidence="6" id="KW-0675">Receptor</keyword>